<comment type="caution">
    <text evidence="6">The sequence shown here is derived from an EMBL/GenBank/DDBJ whole genome shotgun (WGS) entry which is preliminary data.</text>
</comment>
<evidence type="ECO:0000256" key="2">
    <source>
        <dbReference type="SAM" id="MobiDB-lite"/>
    </source>
</evidence>
<keyword evidence="1" id="KW-0175">Coiled coil</keyword>
<feature type="region of interest" description="Disordered" evidence="2">
    <location>
        <begin position="415"/>
        <end position="444"/>
    </location>
</feature>
<feature type="coiled-coil region" evidence="1">
    <location>
        <begin position="139"/>
        <end position="170"/>
    </location>
</feature>
<proteinExistence type="predicted"/>
<organism evidence="6 7">
    <name type="scientific">Stutzerimonas stutzeri</name>
    <name type="common">Pseudomonas stutzeri</name>
    <dbReference type="NCBI Taxonomy" id="316"/>
    <lineage>
        <taxon>Bacteria</taxon>
        <taxon>Pseudomonadati</taxon>
        <taxon>Pseudomonadota</taxon>
        <taxon>Gammaproteobacteria</taxon>
        <taxon>Pseudomonadales</taxon>
        <taxon>Pseudomonadaceae</taxon>
        <taxon>Stutzerimonas</taxon>
    </lineage>
</organism>
<dbReference type="Pfam" id="PF08707">
    <property type="entry name" value="PriCT_2"/>
    <property type="match status" value="1"/>
</dbReference>
<dbReference type="InterPro" id="IPR045455">
    <property type="entry name" value="NrS-1_pol-like_helicase"/>
</dbReference>
<evidence type="ECO:0000259" key="3">
    <source>
        <dbReference type="Pfam" id="PF08707"/>
    </source>
</evidence>
<dbReference type="InterPro" id="IPR014819">
    <property type="entry name" value="PriCT_2"/>
</dbReference>
<feature type="domain" description="Primase C-terminal 2" evidence="3">
    <location>
        <begin position="59"/>
        <end position="127"/>
    </location>
</feature>
<feature type="domain" description="Toprim" evidence="4">
    <location>
        <begin position="308"/>
        <end position="403"/>
    </location>
</feature>
<evidence type="ECO:0000259" key="5">
    <source>
        <dbReference type="Pfam" id="PF19263"/>
    </source>
</evidence>
<accession>A0A2N8RZ41</accession>
<dbReference type="AlphaFoldDB" id="A0A2N8RZ41"/>
<gene>
    <name evidence="6" type="ORF">CXK92_13315</name>
</gene>
<feature type="compositionally biased region" description="Low complexity" evidence="2">
    <location>
        <begin position="427"/>
        <end position="436"/>
    </location>
</feature>
<dbReference type="InterPro" id="IPR006171">
    <property type="entry name" value="TOPRIM_dom"/>
</dbReference>
<evidence type="ECO:0000256" key="1">
    <source>
        <dbReference type="SAM" id="Coils"/>
    </source>
</evidence>
<evidence type="ECO:0000259" key="4">
    <source>
        <dbReference type="Pfam" id="PF13362"/>
    </source>
</evidence>
<sequence length="945" mass="103879">MIVPMACAQLAVPGCASNQVNTHSIALDSSSVTNVPWCTRLEGAPMSERVPLTVADLPELLQYIKADDRDTWLQVGMGIKAEFSSNGFDAWDTWSAGADSYSTADAKTVWRSFRKAGTGMGTVIKLAKDNGWRPRREPITAEEKRRLNAEAEARRAVRQAEIEADEARAQVMREAVAAACELIWTKHCKPQGESPYLERKQVGAFGVGYFHYTVVLAIDDERQRCDVWVGSETREFFAAMPKPRPDSLSFLMFKAGSIAIPLRDAAGKLWSLQAINEQGTKLFPKYGRKAGCRHVLGELADAAVIAEAEGYATAASVHMAKGWPVAMALDSGNMPAVARDLAAQCPEALLVVTGDDDPTKPGNPGRKKAEAAAGEVCGIAAFPTLPAEGEAGQDWNDVHVAWGLEAVAQQLDAAVAAGKPSPDPSADEAAAAAGSSDNGGQGVGFTSEQVMRRFALVEGTTQVWDQDKKAVMKKTAFEALVTKPLAKAWADDVGKKLIGADTVRELEQARRMAGKKATALGMTPIERYVYIDGTKDVWDREKKRRIPEGAVKMALGDAYALWLNSAERRTVDVDHIVFDPTMTKDPAVYINTFEGLPQEPVRDDAACENLRWLISFLCNHEAEPLAWLVKWLAYPLQHPGAKLDTAVLMHSVMEGSGKSLLFADTLGALYGPYAATVGQTQLESNFNAWQSRKLWAVFEEVVSRDQRYNQVGKIKHLITGKTVRMESKFINGWEEANHMNAVFLSNEILPWPISESDRRFLVMWPLETLPEERQRAIGAELANGGVAALYGWLLDVDLGDFNERTRPPRTDARQRLVALSRAGWQTFLHQWQHGELGHKLWGACLSTDLYALFLEWCQRNREHAMSQTKFSLFISSEVEKTRSIPWTEGANRRFGAFFFPNDPDSSLPPSMNAAALGQHVAAWRAKAKLAGWDVGGWDHLKGAAA</sequence>
<dbReference type="EMBL" id="POUN01000004">
    <property type="protein sequence ID" value="PNF79622.1"/>
    <property type="molecule type" value="Genomic_DNA"/>
</dbReference>
<protein>
    <recommendedName>
        <fullName evidence="8">DNA primase</fullName>
    </recommendedName>
</protein>
<dbReference type="OrthoDB" id="110640at2"/>
<dbReference type="GO" id="GO:0016817">
    <property type="term" value="F:hydrolase activity, acting on acid anhydrides"/>
    <property type="evidence" value="ECO:0007669"/>
    <property type="project" value="InterPro"/>
</dbReference>
<evidence type="ECO:0008006" key="8">
    <source>
        <dbReference type="Google" id="ProtNLM"/>
    </source>
</evidence>
<dbReference type="Pfam" id="PF19263">
    <property type="entry name" value="DUF5906"/>
    <property type="match status" value="1"/>
</dbReference>
<evidence type="ECO:0000313" key="7">
    <source>
        <dbReference type="Proteomes" id="UP000235925"/>
    </source>
</evidence>
<evidence type="ECO:0000313" key="6">
    <source>
        <dbReference type="EMBL" id="PNF79622.1"/>
    </source>
</evidence>
<name>A0A2N8RZ41_STUST</name>
<reference evidence="6 7" key="1">
    <citation type="submission" date="2018-01" db="EMBL/GenBank/DDBJ databases">
        <title>Denitrification phenotypes of diverse strains of Pseudomonas stutzeri.</title>
        <authorList>
            <person name="Milligan D.A."/>
            <person name="Bergaust L."/>
            <person name="Bakken L.R."/>
            <person name="Frostegard A."/>
        </authorList>
    </citation>
    <scope>NUCLEOTIDE SEQUENCE [LARGE SCALE GENOMIC DNA]</scope>
    <source>
        <strain evidence="6 7">KC</strain>
    </source>
</reference>
<dbReference type="Pfam" id="PF13362">
    <property type="entry name" value="Toprim_3"/>
    <property type="match status" value="1"/>
</dbReference>
<dbReference type="Proteomes" id="UP000235925">
    <property type="component" value="Unassembled WGS sequence"/>
</dbReference>
<feature type="domain" description="NrS-1 polymerase-like helicase" evidence="5">
    <location>
        <begin position="651"/>
        <end position="759"/>
    </location>
</feature>